<protein>
    <submittedName>
        <fullName evidence="2">Uncharacterized protein</fullName>
    </submittedName>
</protein>
<sequence>MPSIPSTDVPLAARRPRYRLRKILAIGFFVVALLATIIAGFYLIERNRGRAQWQLYQAEARERGAKLTLQEYVPPPVPDAENFAAIPIFEDTFRAAVEHRPIPNPFALPESGAIMPSLGDAVLNKPLDLAAWQKFFVATKTLDRAGDNPARDVLRALERYTPGLEQLREAGTRPFCRFPVRWEDGVMAMLPHLHLFPSAARIYALRMGAHLALGDTAAAGEDFRGGLRLHSALSDEPSLVAGLVRLAVLNTMENALWDGLAKRQWTDASLRQIIDDLAVPHLFAEYEFAIGSERAFDNLVHEQLRSTDAGKLREVVLIGNNGVSANEDQMRWKGALLSAYPSGWTYFSQVRSNRYIDEMLARVSVDPPRIFPERAIPARPDNTITRFQRLAYLPFYLLVPALEEMERTYGRSQTLLDETRLGCALERCRLAQGSYPPSLDALAPSELFALPRDVMNGEPLHYEVDADGGYRLWSVGWDLRDDGGKTNPQRGAKQQLDWIWNLPAPAKP</sequence>
<accession>B4CTU5</accession>
<evidence type="ECO:0000313" key="2">
    <source>
        <dbReference type="EMBL" id="EDY21983.1"/>
    </source>
</evidence>
<name>B4CTU5_9BACT</name>
<evidence type="ECO:0000256" key="1">
    <source>
        <dbReference type="SAM" id="Phobius"/>
    </source>
</evidence>
<keyword evidence="3" id="KW-1185">Reference proteome</keyword>
<keyword evidence="1" id="KW-0812">Transmembrane</keyword>
<feature type="transmembrane region" description="Helical" evidence="1">
    <location>
        <begin position="23"/>
        <end position="44"/>
    </location>
</feature>
<reference evidence="2 3" key="1">
    <citation type="journal article" date="2011" name="J. Bacteriol.">
        <title>Genome sequence of Chthoniobacter flavus Ellin428, an aerobic heterotrophic soil bacterium.</title>
        <authorList>
            <person name="Kant R."/>
            <person name="van Passel M.W."/>
            <person name="Palva A."/>
            <person name="Lucas S."/>
            <person name="Lapidus A."/>
            <person name="Glavina Del Rio T."/>
            <person name="Dalin E."/>
            <person name="Tice H."/>
            <person name="Bruce D."/>
            <person name="Goodwin L."/>
            <person name="Pitluck S."/>
            <person name="Larimer F.W."/>
            <person name="Land M.L."/>
            <person name="Hauser L."/>
            <person name="Sangwan P."/>
            <person name="de Vos W.M."/>
            <person name="Janssen P.H."/>
            <person name="Smidt H."/>
        </authorList>
    </citation>
    <scope>NUCLEOTIDE SEQUENCE [LARGE SCALE GENOMIC DNA]</scope>
    <source>
        <strain evidence="2 3">Ellin428</strain>
    </source>
</reference>
<gene>
    <name evidence="2" type="ORF">CfE428DRAFT_0108</name>
</gene>
<organism evidence="2 3">
    <name type="scientific">Chthoniobacter flavus Ellin428</name>
    <dbReference type="NCBI Taxonomy" id="497964"/>
    <lineage>
        <taxon>Bacteria</taxon>
        <taxon>Pseudomonadati</taxon>
        <taxon>Verrucomicrobiota</taxon>
        <taxon>Spartobacteria</taxon>
        <taxon>Chthoniobacterales</taxon>
        <taxon>Chthoniobacteraceae</taxon>
        <taxon>Chthoniobacter</taxon>
    </lineage>
</organism>
<comment type="caution">
    <text evidence="2">The sequence shown here is derived from an EMBL/GenBank/DDBJ whole genome shotgun (WGS) entry which is preliminary data.</text>
</comment>
<dbReference type="Proteomes" id="UP000005824">
    <property type="component" value="Unassembled WGS sequence"/>
</dbReference>
<dbReference type="AlphaFoldDB" id="B4CTU5"/>
<proteinExistence type="predicted"/>
<dbReference type="eggNOG" id="ENOG5032SEZ">
    <property type="taxonomic scope" value="Bacteria"/>
</dbReference>
<evidence type="ECO:0000313" key="3">
    <source>
        <dbReference type="Proteomes" id="UP000005824"/>
    </source>
</evidence>
<dbReference type="STRING" id="497964.CfE428DRAFT_0108"/>
<dbReference type="InParanoid" id="B4CTU5"/>
<dbReference type="RefSeq" id="WP_006977435.1">
    <property type="nucleotide sequence ID" value="NZ_ABVL01000001.1"/>
</dbReference>
<keyword evidence="1" id="KW-0472">Membrane</keyword>
<keyword evidence="1" id="KW-1133">Transmembrane helix</keyword>
<dbReference type="EMBL" id="ABVL01000001">
    <property type="protein sequence ID" value="EDY21983.1"/>
    <property type="molecule type" value="Genomic_DNA"/>
</dbReference>